<keyword evidence="10" id="KW-1185">Reference proteome</keyword>
<feature type="compositionally biased region" description="Basic and acidic residues" evidence="8">
    <location>
        <begin position="211"/>
        <end position="224"/>
    </location>
</feature>
<dbReference type="Pfam" id="PF10234">
    <property type="entry name" value="Cluap1"/>
    <property type="match status" value="1"/>
</dbReference>
<evidence type="ECO:0000313" key="10">
    <source>
        <dbReference type="Proteomes" id="UP001165289"/>
    </source>
</evidence>
<keyword evidence="3" id="KW-0970">Cilium biogenesis/degradation</keyword>
<feature type="region of interest" description="Disordered" evidence="8">
    <location>
        <begin position="202"/>
        <end position="224"/>
    </location>
</feature>
<dbReference type="EMBL" id="JAKMXF010000221">
    <property type="protein sequence ID" value="KAI6654796.1"/>
    <property type="molecule type" value="Genomic_DNA"/>
</dbReference>
<keyword evidence="5" id="KW-0969">Cilium</keyword>
<dbReference type="GO" id="GO:0005815">
    <property type="term" value="C:microtubule organizing center"/>
    <property type="evidence" value="ECO:0007669"/>
    <property type="project" value="TreeGrafter"/>
</dbReference>
<dbReference type="InterPro" id="IPR019366">
    <property type="entry name" value="Clusterin-associated_protein-1"/>
</dbReference>
<dbReference type="GO" id="GO:0030992">
    <property type="term" value="C:intraciliary transport particle B"/>
    <property type="evidence" value="ECO:0007669"/>
    <property type="project" value="TreeGrafter"/>
</dbReference>
<keyword evidence="4 7" id="KW-0175">Coiled coil</keyword>
<evidence type="ECO:0000256" key="6">
    <source>
        <dbReference type="ARBA" id="ARBA00023273"/>
    </source>
</evidence>
<dbReference type="GO" id="GO:0005929">
    <property type="term" value="C:cilium"/>
    <property type="evidence" value="ECO:0007669"/>
    <property type="project" value="UniProtKB-SubCell"/>
</dbReference>
<evidence type="ECO:0000256" key="1">
    <source>
        <dbReference type="ARBA" id="ARBA00004138"/>
    </source>
</evidence>
<evidence type="ECO:0000256" key="2">
    <source>
        <dbReference type="ARBA" id="ARBA00008340"/>
    </source>
</evidence>
<organism evidence="9 10">
    <name type="scientific">Oopsacas minuta</name>
    <dbReference type="NCBI Taxonomy" id="111878"/>
    <lineage>
        <taxon>Eukaryota</taxon>
        <taxon>Metazoa</taxon>
        <taxon>Porifera</taxon>
        <taxon>Hexactinellida</taxon>
        <taxon>Hexasterophora</taxon>
        <taxon>Lyssacinosida</taxon>
        <taxon>Leucopsacidae</taxon>
        <taxon>Oopsacas</taxon>
    </lineage>
</organism>
<name>A0AAV7K1M2_9METZ</name>
<evidence type="ECO:0000256" key="3">
    <source>
        <dbReference type="ARBA" id="ARBA00022794"/>
    </source>
</evidence>
<comment type="similarity">
    <text evidence="2">Belongs to the CLUAP1 family.</text>
</comment>
<evidence type="ECO:0000256" key="7">
    <source>
        <dbReference type="SAM" id="Coils"/>
    </source>
</evidence>
<feature type="coiled-coil region" evidence="7">
    <location>
        <begin position="272"/>
        <end position="299"/>
    </location>
</feature>
<dbReference type="PANTHER" id="PTHR21547:SF0">
    <property type="entry name" value="CLUSTERIN-ASSOCIATED PROTEIN 1"/>
    <property type="match status" value="1"/>
</dbReference>
<evidence type="ECO:0000256" key="5">
    <source>
        <dbReference type="ARBA" id="ARBA00023069"/>
    </source>
</evidence>
<proteinExistence type="inferred from homology"/>
<sequence length="383" mass="44477">MSFREMRQFREMMTTLGYPHLVSMKSFRQPNFSLVAEMLKWLVLRYEPSAILPFDIDTEQDRLIFIKSVVQYLAERANIKLNPRRLYSADGYAVKELLKIASLLYKALRIKFDKDEVESEILQDFSLKLSDLKTCRQLANDITSKGAVLYDLLGQEMELRDHRKKALANAFDMSDIEQSVHEAIRASEEEISEMLSRLENAASDNSNLQGKIEKKQGELDRSEKRLKSLQSVRPAYMDEFERLESDMKQQYDMYVEKFRNMTYLEQQWEEWNRGEQDKLEESQNSLRQMQQQIRLEEQRRIQDIHTDDVLNDNSGGENLSDEDEEVGAMGIEIGEERRYLGAMNPQGLDSDESLTSSYDGEEDRDIGNGSRLSDAGGSSDDDF</sequence>
<dbReference type="Proteomes" id="UP001165289">
    <property type="component" value="Unassembled WGS sequence"/>
</dbReference>
<feature type="region of interest" description="Disordered" evidence="8">
    <location>
        <begin position="304"/>
        <end position="383"/>
    </location>
</feature>
<dbReference type="GO" id="GO:0060271">
    <property type="term" value="P:cilium assembly"/>
    <property type="evidence" value="ECO:0007669"/>
    <property type="project" value="TreeGrafter"/>
</dbReference>
<evidence type="ECO:0000313" key="9">
    <source>
        <dbReference type="EMBL" id="KAI6654796.1"/>
    </source>
</evidence>
<accession>A0AAV7K1M2</accession>
<protein>
    <submittedName>
        <fullName evidence="9">Clusterin-associated protein 1-like</fullName>
    </submittedName>
</protein>
<comment type="caution">
    <text evidence="9">The sequence shown here is derived from an EMBL/GenBank/DDBJ whole genome shotgun (WGS) entry which is preliminary data.</text>
</comment>
<gene>
    <name evidence="9" type="ORF">LOD99_2675</name>
</gene>
<evidence type="ECO:0000256" key="8">
    <source>
        <dbReference type="SAM" id="MobiDB-lite"/>
    </source>
</evidence>
<reference evidence="9 10" key="1">
    <citation type="journal article" date="2023" name="BMC Biol.">
        <title>The compact genome of the sponge Oopsacas minuta (Hexactinellida) is lacking key metazoan core genes.</title>
        <authorList>
            <person name="Santini S."/>
            <person name="Schenkelaars Q."/>
            <person name="Jourda C."/>
            <person name="Duchesne M."/>
            <person name="Belahbib H."/>
            <person name="Rocher C."/>
            <person name="Selva M."/>
            <person name="Riesgo A."/>
            <person name="Vervoort M."/>
            <person name="Leys S.P."/>
            <person name="Kodjabachian L."/>
            <person name="Le Bivic A."/>
            <person name="Borchiellini C."/>
            <person name="Claverie J.M."/>
            <person name="Renard E."/>
        </authorList>
    </citation>
    <scope>NUCLEOTIDE SEQUENCE [LARGE SCALE GENOMIC DNA]</scope>
    <source>
        <strain evidence="9">SPO-2</strain>
    </source>
</reference>
<comment type="subcellular location">
    <subcellularLocation>
        <location evidence="1">Cell projection</location>
        <location evidence="1">Cilium</location>
    </subcellularLocation>
</comment>
<keyword evidence="6" id="KW-0966">Cell projection</keyword>
<evidence type="ECO:0000256" key="4">
    <source>
        <dbReference type="ARBA" id="ARBA00023054"/>
    </source>
</evidence>
<dbReference type="PANTHER" id="PTHR21547">
    <property type="entry name" value="CLUSTERIN ASSOCIATED PROTEIN 1"/>
    <property type="match status" value="1"/>
</dbReference>
<dbReference type="AlphaFoldDB" id="A0AAV7K1M2"/>